<organism evidence="2 3">
    <name type="scientific">Prevotella lacticifex</name>
    <dbReference type="NCBI Taxonomy" id="2854755"/>
    <lineage>
        <taxon>Bacteria</taxon>
        <taxon>Pseudomonadati</taxon>
        <taxon>Bacteroidota</taxon>
        <taxon>Bacteroidia</taxon>
        <taxon>Bacteroidales</taxon>
        <taxon>Prevotellaceae</taxon>
        <taxon>Prevotella</taxon>
    </lineage>
</organism>
<sequence length="345" mass="36660">MKKTLLFAAALAASLGAYAQDLVVFNTDNSSLSDIESKYTEHTDSKGKAYNAADFAEETVIGDCDAFTVYASPSAWSLKSNNAFVINGSMDVAKGGIQGDTNPNVSMTPGEGQEFVEPTTGSYLIVKAKKDGYVYVFHKASSNKNYGVFEEGVAIPYNFIALSNKETLKSPYYFEVAAKQVTADGDTYYVVDRDNATYAKGIDWPENICTSFRSDAQNADGTWNKIGAGGSGVISFPVATGLTYKITAQGSKITASAVCFNATNDLAVAEKDGDGVVTNLTDKDRTDGKPSVWPEAGTSGIKAVVSADGSVELDTKAPVYNLAGQRVSNAYKGVVLQNGHKFINK</sequence>
<comment type="caution">
    <text evidence="2">The sequence shown here is derived from an EMBL/GenBank/DDBJ whole genome shotgun (WGS) entry which is preliminary data.</text>
</comment>
<dbReference type="EMBL" id="BPUB01000001">
    <property type="protein sequence ID" value="GJG58311.1"/>
    <property type="molecule type" value="Genomic_DNA"/>
</dbReference>
<dbReference type="RefSeq" id="WP_223926392.1">
    <property type="nucleotide sequence ID" value="NZ_BPTU01000001.1"/>
</dbReference>
<reference evidence="2" key="1">
    <citation type="journal article" date="2022" name="Int. J. Syst. Evol. Microbiol.">
        <title>Prevotella lacticifex sp. nov., isolated from the rumen of cows.</title>
        <authorList>
            <person name="Shinkai T."/>
            <person name="Ikeyama N."/>
            <person name="Kumagai M."/>
            <person name="Ohmori H."/>
            <person name="Sakamoto M."/>
            <person name="Ohkuma M."/>
            <person name="Mitsumori M."/>
        </authorList>
    </citation>
    <scope>NUCLEOTIDE SEQUENCE</scope>
    <source>
        <strain evidence="2">R5076</strain>
    </source>
</reference>
<proteinExistence type="predicted"/>
<protein>
    <recommendedName>
        <fullName evidence="4">Lipocalin-like domain-containing protein</fullName>
    </recommendedName>
</protein>
<dbReference type="AlphaFoldDB" id="A0A9R1CVR0"/>
<feature type="chain" id="PRO_5040317007" description="Lipocalin-like domain-containing protein" evidence="1">
    <location>
        <begin position="20"/>
        <end position="345"/>
    </location>
</feature>
<keyword evidence="1" id="KW-0732">Signal</keyword>
<keyword evidence="3" id="KW-1185">Reference proteome</keyword>
<evidence type="ECO:0000313" key="3">
    <source>
        <dbReference type="Proteomes" id="UP000825483"/>
    </source>
</evidence>
<evidence type="ECO:0000256" key="1">
    <source>
        <dbReference type="SAM" id="SignalP"/>
    </source>
</evidence>
<evidence type="ECO:0008006" key="4">
    <source>
        <dbReference type="Google" id="ProtNLM"/>
    </source>
</evidence>
<gene>
    <name evidence="2" type="ORF">PRLR5076_11620</name>
</gene>
<dbReference type="GeneID" id="72467659"/>
<accession>A0A9R1CVR0</accession>
<evidence type="ECO:0000313" key="2">
    <source>
        <dbReference type="EMBL" id="GJG58311.1"/>
    </source>
</evidence>
<feature type="signal peptide" evidence="1">
    <location>
        <begin position="1"/>
        <end position="19"/>
    </location>
</feature>
<dbReference type="Proteomes" id="UP000825483">
    <property type="component" value="Unassembled WGS sequence"/>
</dbReference>
<name>A0A9R1CVR0_9BACT</name>